<keyword evidence="15" id="KW-1185">Reference proteome</keyword>
<dbReference type="InterPro" id="IPR018936">
    <property type="entry name" value="PI3/4_kinase_CS"/>
</dbReference>
<dbReference type="GO" id="GO:0005524">
    <property type="term" value="F:ATP binding"/>
    <property type="evidence" value="ECO:0007669"/>
    <property type="project" value="UniProtKB-KW"/>
</dbReference>
<dbReference type="SUPFAM" id="SSF56112">
    <property type="entry name" value="Protein kinase-like (PK-like)"/>
    <property type="match status" value="1"/>
</dbReference>
<dbReference type="GO" id="GO:0034271">
    <property type="term" value="C:phosphatidylinositol 3-kinase complex, class III, type I"/>
    <property type="evidence" value="ECO:0007669"/>
    <property type="project" value="TreeGrafter"/>
</dbReference>
<dbReference type="Pfam" id="PF00454">
    <property type="entry name" value="PI3_PI4_kinase"/>
    <property type="match status" value="1"/>
</dbReference>
<keyword evidence="4" id="KW-0547">Nucleotide-binding</keyword>
<evidence type="ECO:0000256" key="1">
    <source>
        <dbReference type="ARBA" id="ARBA00012073"/>
    </source>
</evidence>
<evidence type="ECO:0000259" key="11">
    <source>
        <dbReference type="PROSITE" id="PS50290"/>
    </source>
</evidence>
<gene>
    <name evidence="14" type="ORF">NMOB1V02_LOCUS880</name>
</gene>
<dbReference type="InterPro" id="IPR000403">
    <property type="entry name" value="PI3/4_kinase_cat_dom"/>
</dbReference>
<evidence type="ECO:0000256" key="8">
    <source>
        <dbReference type="ARBA" id="ARBA00029930"/>
    </source>
</evidence>
<dbReference type="PROSITE" id="PS00916">
    <property type="entry name" value="PI3_4_KINASE_2"/>
    <property type="match status" value="1"/>
</dbReference>
<dbReference type="InterPro" id="IPR002420">
    <property type="entry name" value="PI3K-type_C2_dom"/>
</dbReference>
<feature type="domain" description="C2 PI3K-type" evidence="13">
    <location>
        <begin position="300"/>
        <end position="447"/>
    </location>
</feature>
<feature type="region of interest" description="Disordered" evidence="10">
    <location>
        <begin position="168"/>
        <end position="197"/>
    </location>
</feature>
<dbReference type="PROSITE" id="PS00915">
    <property type="entry name" value="PI3_4_KINASE_1"/>
    <property type="match status" value="1"/>
</dbReference>
<keyword evidence="3" id="KW-0808">Transferase</keyword>
<evidence type="ECO:0000256" key="9">
    <source>
        <dbReference type="PROSITE-ProRule" id="PRU00880"/>
    </source>
</evidence>
<evidence type="ECO:0000256" key="10">
    <source>
        <dbReference type="SAM" id="MobiDB-lite"/>
    </source>
</evidence>
<dbReference type="PROSITE" id="PS51545">
    <property type="entry name" value="PIK_HELICAL"/>
    <property type="match status" value="1"/>
</dbReference>
<sequence length="1216" mass="136878">MAEELAEFFRNQDMKERKRRASPLVACSVCGGVCCNDDGARRMLGNELSTSATVRDVLLEALGQPAGQDPFLDRMQAELCQPCFGLLHRIHDLNTELADHHQLLAQLYANGDARQDSHTFLVGYFDRRRRRNENDEVIQSGEDDEGNSGLEPIVDTHEVWDSMAGLRGRQERVGRRGQRQLAGVRSPPPLLKEGKRKRRLTCVTDKKLYATANESAQQRASKTPRRMQHFSCIKQECTTSTTTNGKAVEDCLSILLATLLDGGGIDMNVEEDELQLTTAWGQAVCFLGGSLEGAPTRVSYEDVLGEPELKMSGRYVSACCDLYVECSVFADGRPVAFPVQTGYKPFTNRWSWNEWVWLPVKWCDLPRSAVLCLTVWDCHGPGKRAPVGGTTLSLFGAHGQLREGIRDLKVWRDVEADGGSVTSTPGKLVVEDGHQEMRRLSKLVKKHRSGRMQRVDWLDRMTFREIELINEREKRATNEMYLVVEFPRFEFNGVQYTIVYFEPDGEEVFQARGNSSFSVVADFEMFQENLVEAKHQKLARSLRSGLSDRDLKPNSGIRDALQRITLYPPTQHLTPEEQDLVWRYRFYLTANKKALSKFLQCVPWGLRDACKQAGELLTQWSPPDPEDALELLGPKFDAYTAQRMVRKYAVLRLKEAPDDDLLLYLLQLDFMTNRSMSVEKQRAAHGGAEATNGLGEQQQQTLQRAIIGDGDERRDAEGVEFGFGPDLDLASFLIHRSCHNTVLASYLHWYLLIECEDPVGGSPTPATWSSSSTSSVMATTAITASPGAGNTAFSALSGKGYGEEERVTVPAERGAEDTGREDMPDLNISKPQRIDSQAVRNMYLAIMRRFQHALMKGGKECRCRRSLLAKQQHFVDKLVGLMKTIARESGNRRKKIERLRSLLSDPQSHKLNLSSFDPLPFPLDPGGIKIVGVVPEKSSLFKSSLMPAKLAFRTIDNTDVVAIFKHGDDLRQDQLILQMIILMDKLMRRDHLDLKLTPYRVLATSTKHGFVQYVESAAIAEILNQDGSIQNFLRKHNPSDTGPYGIATEVMDNYVRSCAGYCIITYLLGVGDRHLDNLLLTTSGRLFHIDFGYILGRDPKPMPPPMKLSREMVEAMGGPGSDQYQEFKSKCFTSFLYLRRHANLIINLFALMVDANVPDIALEPDKTVRKVQDKFCLGMSDEEAVQYIQGIIDESVSAVMPMLVEQIHKFAQYWRK</sequence>
<dbReference type="EMBL" id="OA882115">
    <property type="protein sequence ID" value="CAD7272970.1"/>
    <property type="molecule type" value="Genomic_DNA"/>
</dbReference>
<comment type="catalytic activity">
    <reaction evidence="7">
        <text>a 1,2-diacyl-sn-glycero-3-phospho-(1D-myo-inositol) + ATP = a 1,2-diacyl-sn-glycero-3-phospho-(1D-myo-inositol-3-phosphate) + ADP + H(+)</text>
        <dbReference type="Rhea" id="RHEA:12709"/>
        <dbReference type="ChEBI" id="CHEBI:15378"/>
        <dbReference type="ChEBI" id="CHEBI:30616"/>
        <dbReference type="ChEBI" id="CHEBI:57880"/>
        <dbReference type="ChEBI" id="CHEBI:58088"/>
        <dbReference type="ChEBI" id="CHEBI:456216"/>
        <dbReference type="EC" id="2.7.1.137"/>
    </reaction>
    <physiologicalReaction direction="left-to-right" evidence="7">
        <dbReference type="Rhea" id="RHEA:12710"/>
    </physiologicalReaction>
</comment>
<dbReference type="InterPro" id="IPR057756">
    <property type="entry name" value="PI3-kinase_type3/VPS34_cat"/>
</dbReference>
<dbReference type="SMART" id="SM00142">
    <property type="entry name" value="PI3K_C2"/>
    <property type="match status" value="1"/>
</dbReference>
<dbReference type="Gene3D" id="1.10.1070.11">
    <property type="entry name" value="Phosphatidylinositol 3-/4-kinase, catalytic domain"/>
    <property type="match status" value="1"/>
</dbReference>
<evidence type="ECO:0000313" key="15">
    <source>
        <dbReference type="Proteomes" id="UP000678499"/>
    </source>
</evidence>
<dbReference type="Gene3D" id="2.60.40.150">
    <property type="entry name" value="C2 domain"/>
    <property type="match status" value="1"/>
</dbReference>
<dbReference type="SUPFAM" id="SSF48371">
    <property type="entry name" value="ARM repeat"/>
    <property type="match status" value="1"/>
</dbReference>
<reference evidence="14" key="1">
    <citation type="submission" date="2020-11" db="EMBL/GenBank/DDBJ databases">
        <authorList>
            <person name="Tran Van P."/>
        </authorList>
    </citation>
    <scope>NUCLEOTIDE SEQUENCE</scope>
</reference>
<dbReference type="GO" id="GO:0034272">
    <property type="term" value="C:phosphatidylinositol 3-kinase complex, class III, type II"/>
    <property type="evidence" value="ECO:0007669"/>
    <property type="project" value="TreeGrafter"/>
</dbReference>
<evidence type="ECO:0000313" key="14">
    <source>
        <dbReference type="EMBL" id="CAD7272970.1"/>
    </source>
</evidence>
<dbReference type="SUPFAM" id="SSF49562">
    <property type="entry name" value="C2 domain (Calcium/lipid-binding domain, CaLB)"/>
    <property type="match status" value="1"/>
</dbReference>
<dbReference type="SMART" id="SM00145">
    <property type="entry name" value="PI3Ka"/>
    <property type="match status" value="1"/>
</dbReference>
<dbReference type="AlphaFoldDB" id="A0A7R9BED0"/>
<dbReference type="InterPro" id="IPR036940">
    <property type="entry name" value="PI3/4_kinase_cat_sf"/>
</dbReference>
<evidence type="ECO:0000259" key="12">
    <source>
        <dbReference type="PROSITE" id="PS51545"/>
    </source>
</evidence>
<dbReference type="InterPro" id="IPR011009">
    <property type="entry name" value="Kinase-like_dom_sf"/>
</dbReference>
<dbReference type="InterPro" id="IPR035892">
    <property type="entry name" value="C2_domain_sf"/>
</dbReference>
<dbReference type="GO" id="GO:0006897">
    <property type="term" value="P:endocytosis"/>
    <property type="evidence" value="ECO:0007669"/>
    <property type="project" value="TreeGrafter"/>
</dbReference>
<dbReference type="InterPro" id="IPR016024">
    <property type="entry name" value="ARM-type_fold"/>
</dbReference>
<dbReference type="Gene3D" id="3.30.1010.10">
    <property type="entry name" value="Phosphatidylinositol 3-kinase Catalytic Subunit, Chain A, domain 4"/>
    <property type="match status" value="1"/>
</dbReference>
<evidence type="ECO:0000256" key="4">
    <source>
        <dbReference type="ARBA" id="ARBA00022741"/>
    </source>
</evidence>
<proteinExistence type="inferred from homology"/>
<dbReference type="EC" id="2.7.1.137" evidence="1"/>
<dbReference type="SMART" id="SM00146">
    <property type="entry name" value="PI3Kc"/>
    <property type="match status" value="1"/>
</dbReference>
<dbReference type="GO" id="GO:0000045">
    <property type="term" value="P:autophagosome assembly"/>
    <property type="evidence" value="ECO:0007669"/>
    <property type="project" value="TreeGrafter"/>
</dbReference>
<name>A0A7R9BED0_9CRUS</name>
<dbReference type="Pfam" id="PF00792">
    <property type="entry name" value="PI3K_C2"/>
    <property type="match status" value="1"/>
</dbReference>
<dbReference type="PROSITE" id="PS51547">
    <property type="entry name" value="C2_PI3K"/>
    <property type="match status" value="1"/>
</dbReference>
<dbReference type="CDD" id="cd00896">
    <property type="entry name" value="PI3Kc_III"/>
    <property type="match status" value="1"/>
</dbReference>
<dbReference type="PANTHER" id="PTHR10048">
    <property type="entry name" value="PHOSPHATIDYLINOSITOL KINASE"/>
    <property type="match status" value="1"/>
</dbReference>
<evidence type="ECO:0000256" key="2">
    <source>
        <dbReference type="ARBA" id="ARBA00019787"/>
    </source>
</evidence>
<comment type="similarity">
    <text evidence="9">Belongs to the PI3/PI4-kinase family.</text>
</comment>
<dbReference type="GO" id="GO:0016303">
    <property type="term" value="F:1-phosphatidylinositol-3-kinase activity"/>
    <property type="evidence" value="ECO:0007669"/>
    <property type="project" value="UniProtKB-EC"/>
</dbReference>
<keyword evidence="6" id="KW-0067">ATP-binding</keyword>
<dbReference type="EMBL" id="CAJPEX010000078">
    <property type="protein sequence ID" value="CAG0913122.1"/>
    <property type="molecule type" value="Genomic_DNA"/>
</dbReference>
<dbReference type="GO" id="GO:0005777">
    <property type="term" value="C:peroxisome"/>
    <property type="evidence" value="ECO:0007669"/>
    <property type="project" value="TreeGrafter"/>
</dbReference>
<dbReference type="FunFam" id="3.30.1010.10:FF:000002">
    <property type="entry name" value="Phosphatidylinositol 3-kinase catalytic subunit type 3"/>
    <property type="match status" value="1"/>
</dbReference>
<feature type="domain" description="PI3K/PI4K catalytic" evidence="11">
    <location>
        <begin position="934"/>
        <end position="1200"/>
    </location>
</feature>
<accession>A0A7R9BED0</accession>
<evidence type="ECO:0000259" key="13">
    <source>
        <dbReference type="PROSITE" id="PS51547"/>
    </source>
</evidence>
<evidence type="ECO:0000256" key="7">
    <source>
        <dbReference type="ARBA" id="ARBA00023985"/>
    </source>
</evidence>
<dbReference type="GO" id="GO:0048015">
    <property type="term" value="P:phosphatidylinositol-mediated signaling"/>
    <property type="evidence" value="ECO:0007669"/>
    <property type="project" value="TreeGrafter"/>
</dbReference>
<dbReference type="CDD" id="cd08397">
    <property type="entry name" value="C2_PI3K_class_III"/>
    <property type="match status" value="1"/>
</dbReference>
<organism evidence="14">
    <name type="scientific">Notodromas monacha</name>
    <dbReference type="NCBI Taxonomy" id="399045"/>
    <lineage>
        <taxon>Eukaryota</taxon>
        <taxon>Metazoa</taxon>
        <taxon>Ecdysozoa</taxon>
        <taxon>Arthropoda</taxon>
        <taxon>Crustacea</taxon>
        <taxon>Oligostraca</taxon>
        <taxon>Ostracoda</taxon>
        <taxon>Podocopa</taxon>
        <taxon>Podocopida</taxon>
        <taxon>Cypridocopina</taxon>
        <taxon>Cypridoidea</taxon>
        <taxon>Cyprididae</taxon>
        <taxon>Notodromas</taxon>
    </lineage>
</organism>
<dbReference type="Proteomes" id="UP000678499">
    <property type="component" value="Unassembled WGS sequence"/>
</dbReference>
<evidence type="ECO:0000256" key="3">
    <source>
        <dbReference type="ARBA" id="ARBA00022679"/>
    </source>
</evidence>
<feature type="compositionally biased region" description="Basic and acidic residues" evidence="10">
    <location>
        <begin position="804"/>
        <end position="823"/>
    </location>
</feature>
<dbReference type="FunFam" id="1.10.1070.11:FF:000002">
    <property type="entry name" value="Phosphatidylinositol 3-kinase catalytic subunit type 3"/>
    <property type="match status" value="1"/>
</dbReference>
<feature type="domain" description="PIK helical" evidence="12">
    <location>
        <begin position="548"/>
        <end position="774"/>
    </location>
</feature>
<dbReference type="Pfam" id="PF00613">
    <property type="entry name" value="PI3Ka"/>
    <property type="match status" value="1"/>
</dbReference>
<protein>
    <recommendedName>
        <fullName evidence="2">Phosphatidylinositol 3-kinase catalytic subunit type 3</fullName>
        <ecNumber evidence="1">2.7.1.137</ecNumber>
    </recommendedName>
    <alternativeName>
        <fullName evidence="8">Phosphoinositide-3-kinase class 3</fullName>
    </alternativeName>
</protein>
<dbReference type="OrthoDB" id="67688at2759"/>
<dbReference type="InterPro" id="IPR001263">
    <property type="entry name" value="PI3K_accessory_dom"/>
</dbReference>
<dbReference type="PANTHER" id="PTHR10048:SF7">
    <property type="entry name" value="PHOSPHATIDYLINOSITOL 3-KINASE CATALYTIC SUBUNIT TYPE 3"/>
    <property type="match status" value="1"/>
</dbReference>
<feature type="region of interest" description="Disordered" evidence="10">
    <location>
        <begin position="804"/>
        <end position="828"/>
    </location>
</feature>
<evidence type="ECO:0000256" key="6">
    <source>
        <dbReference type="ARBA" id="ARBA00022840"/>
    </source>
</evidence>
<keyword evidence="5" id="KW-0418">Kinase</keyword>
<evidence type="ECO:0000256" key="5">
    <source>
        <dbReference type="ARBA" id="ARBA00022777"/>
    </source>
</evidence>
<dbReference type="Gene3D" id="1.25.40.70">
    <property type="entry name" value="Phosphatidylinositol 3-kinase, accessory domain (PIK)"/>
    <property type="match status" value="1"/>
</dbReference>
<dbReference type="GO" id="GO:0000407">
    <property type="term" value="C:phagophore assembly site"/>
    <property type="evidence" value="ECO:0007669"/>
    <property type="project" value="TreeGrafter"/>
</dbReference>
<dbReference type="InterPro" id="IPR015433">
    <property type="entry name" value="PI3/4_kinase"/>
</dbReference>
<dbReference type="GO" id="GO:0005768">
    <property type="term" value="C:endosome"/>
    <property type="evidence" value="ECO:0007669"/>
    <property type="project" value="TreeGrafter"/>
</dbReference>
<dbReference type="PROSITE" id="PS50290">
    <property type="entry name" value="PI3_4_KINASE_3"/>
    <property type="match status" value="1"/>
</dbReference>
<dbReference type="InterPro" id="IPR042236">
    <property type="entry name" value="PI3K_accessory_sf"/>
</dbReference>